<evidence type="ECO:0000313" key="4">
    <source>
        <dbReference type="Proteomes" id="UP001596484"/>
    </source>
</evidence>
<dbReference type="InterPro" id="IPR010380">
    <property type="entry name" value="DUF975"/>
</dbReference>
<sequence>MSENPPPGQPGNEGTPDNPIPPQNPPAGGYPPPPPGYPQQGAPQPGAVPPGGTPPPPGGYPPPPGYPQQGAPQPGGYPPPPGYPQQGAPQPGGYPPPPGYQQGGTPNMPGGYPPPPGYGAGGGYPPPPGYGADAFSAPGFGGPGGTPQLTVGDALGYAWNKFKGNAGIWIGIVLIAAVIQVGLSLIFGTGNSTDFSDAFSPWSILGTIVTTVVGYLIQAAMIRGALHEVDGNKPAIGSFFQFNNVGAIILASIIVGVLSAIGFVLLIIPGLIIVFLTWWTLQFVIDQNQDAITAIKSSFGAISQNVGPLLLLALALVGINIVGALLCGLGLLVTIPLTVIASTYAYRVVVRGPIAP</sequence>
<keyword evidence="2" id="KW-0472">Membrane</keyword>
<feature type="compositionally biased region" description="Pro residues" evidence="1">
    <location>
        <begin position="46"/>
        <end position="66"/>
    </location>
</feature>
<feature type="transmembrane region" description="Helical" evidence="2">
    <location>
        <begin position="199"/>
        <end position="226"/>
    </location>
</feature>
<keyword evidence="2" id="KW-1133">Transmembrane helix</keyword>
<reference evidence="4" key="1">
    <citation type="journal article" date="2019" name="Int. J. Syst. Evol. Microbiol.">
        <title>The Global Catalogue of Microorganisms (GCM) 10K type strain sequencing project: providing services to taxonomists for standard genome sequencing and annotation.</title>
        <authorList>
            <consortium name="The Broad Institute Genomics Platform"/>
            <consortium name="The Broad Institute Genome Sequencing Center for Infectious Disease"/>
            <person name="Wu L."/>
            <person name="Ma J."/>
        </authorList>
    </citation>
    <scope>NUCLEOTIDE SEQUENCE [LARGE SCALE GENOMIC DNA]</scope>
    <source>
        <strain evidence="4">ICMP 19430</strain>
    </source>
</reference>
<dbReference type="RefSeq" id="WP_378409169.1">
    <property type="nucleotide sequence ID" value="NZ_JBHTCS010000030.1"/>
</dbReference>
<dbReference type="PANTHER" id="PTHR40076">
    <property type="entry name" value="MEMBRANE PROTEIN-RELATED"/>
    <property type="match status" value="1"/>
</dbReference>
<dbReference type="PANTHER" id="PTHR40076:SF1">
    <property type="entry name" value="MEMBRANE PROTEIN"/>
    <property type="match status" value="1"/>
</dbReference>
<feature type="transmembrane region" description="Helical" evidence="2">
    <location>
        <begin position="166"/>
        <end position="187"/>
    </location>
</feature>
<organism evidence="3 4">
    <name type="scientific">Rhodococcus daqingensis</name>
    <dbReference type="NCBI Taxonomy" id="2479363"/>
    <lineage>
        <taxon>Bacteria</taxon>
        <taxon>Bacillati</taxon>
        <taxon>Actinomycetota</taxon>
        <taxon>Actinomycetes</taxon>
        <taxon>Mycobacteriales</taxon>
        <taxon>Nocardiaceae</taxon>
        <taxon>Rhodococcus</taxon>
    </lineage>
</organism>
<accession>A0ABW2S595</accession>
<proteinExistence type="predicted"/>
<name>A0ABW2S595_9NOCA</name>
<feature type="compositionally biased region" description="Pro residues" evidence="1">
    <location>
        <begin position="18"/>
        <end position="37"/>
    </location>
</feature>
<gene>
    <name evidence="3" type="ORF">ACFQS9_24580</name>
</gene>
<evidence type="ECO:0008006" key="5">
    <source>
        <dbReference type="Google" id="ProtNLM"/>
    </source>
</evidence>
<comment type="caution">
    <text evidence="3">The sequence shown here is derived from an EMBL/GenBank/DDBJ whole genome shotgun (WGS) entry which is preliminary data.</text>
</comment>
<dbReference type="Proteomes" id="UP001596484">
    <property type="component" value="Unassembled WGS sequence"/>
</dbReference>
<feature type="region of interest" description="Disordered" evidence="1">
    <location>
        <begin position="1"/>
        <end position="125"/>
    </location>
</feature>
<protein>
    <recommendedName>
        <fullName evidence="5">Proline rich protein</fullName>
    </recommendedName>
</protein>
<dbReference type="EMBL" id="JBHTCS010000030">
    <property type="protein sequence ID" value="MFC7451075.1"/>
    <property type="molecule type" value="Genomic_DNA"/>
</dbReference>
<evidence type="ECO:0000313" key="3">
    <source>
        <dbReference type="EMBL" id="MFC7451075.1"/>
    </source>
</evidence>
<feature type="transmembrane region" description="Helical" evidence="2">
    <location>
        <begin position="309"/>
        <end position="341"/>
    </location>
</feature>
<evidence type="ECO:0000256" key="1">
    <source>
        <dbReference type="SAM" id="MobiDB-lite"/>
    </source>
</evidence>
<evidence type="ECO:0000256" key="2">
    <source>
        <dbReference type="SAM" id="Phobius"/>
    </source>
</evidence>
<keyword evidence="4" id="KW-1185">Reference proteome</keyword>
<keyword evidence="2" id="KW-0812">Transmembrane</keyword>
<feature type="transmembrane region" description="Helical" evidence="2">
    <location>
        <begin position="247"/>
        <end position="279"/>
    </location>
</feature>